<name>A0A560D2I7_9BRAD</name>
<gene>
    <name evidence="6" type="primary">rpoD</name>
    <name evidence="10" type="ORF">FBZ96_11313</name>
</gene>
<keyword evidence="4 6" id="KW-0238">DNA-binding</keyword>
<dbReference type="Pfam" id="PF00140">
    <property type="entry name" value="Sigma70_r1_2"/>
    <property type="match status" value="1"/>
</dbReference>
<accession>A0A560D2I7</accession>
<keyword evidence="2 6" id="KW-0805">Transcription regulation</keyword>
<dbReference type="OrthoDB" id="9809557at2"/>
<dbReference type="GO" id="GO:0006352">
    <property type="term" value="P:DNA-templated transcription initiation"/>
    <property type="evidence" value="ECO:0007669"/>
    <property type="project" value="UniProtKB-UniRule"/>
</dbReference>
<dbReference type="Pfam" id="PF03979">
    <property type="entry name" value="Sigma70_r1_1"/>
    <property type="match status" value="1"/>
</dbReference>
<dbReference type="InterPro" id="IPR007630">
    <property type="entry name" value="RNA_pol_sigma70_r4"/>
</dbReference>
<evidence type="ECO:0000256" key="4">
    <source>
        <dbReference type="ARBA" id="ARBA00023125"/>
    </source>
</evidence>
<dbReference type="InterPro" id="IPR028630">
    <property type="entry name" value="Sigma70_RpoD"/>
</dbReference>
<dbReference type="InterPro" id="IPR007631">
    <property type="entry name" value="RNA_pol_sigma_70_non-ess"/>
</dbReference>
<dbReference type="NCBIfam" id="NF004208">
    <property type="entry name" value="PRK05658.1"/>
    <property type="match status" value="1"/>
</dbReference>
<feature type="compositionally biased region" description="Low complexity" evidence="7">
    <location>
        <begin position="255"/>
        <end position="264"/>
    </location>
</feature>
<feature type="region of interest" description="Disordered" evidence="7">
    <location>
        <begin position="90"/>
        <end position="110"/>
    </location>
</feature>
<evidence type="ECO:0000256" key="5">
    <source>
        <dbReference type="ARBA" id="ARBA00023163"/>
    </source>
</evidence>
<dbReference type="Gene3D" id="1.10.220.120">
    <property type="entry name" value="Sigma-70 factor, region 1.1"/>
    <property type="match status" value="1"/>
</dbReference>
<dbReference type="FunFam" id="1.10.10.10:FF:000002">
    <property type="entry name" value="RNA polymerase sigma factor SigA"/>
    <property type="match status" value="1"/>
</dbReference>
<dbReference type="InterPro" id="IPR007627">
    <property type="entry name" value="RNA_pol_sigma70_r2"/>
</dbReference>
<dbReference type="GO" id="GO:0003677">
    <property type="term" value="F:DNA binding"/>
    <property type="evidence" value="ECO:0007669"/>
    <property type="project" value="UniProtKB-UniRule"/>
</dbReference>
<keyword evidence="11" id="KW-1185">Reference proteome</keyword>
<evidence type="ECO:0000259" key="9">
    <source>
        <dbReference type="PROSITE" id="PS00716"/>
    </source>
</evidence>
<feature type="region of interest" description="Disordered" evidence="7">
    <location>
        <begin position="1"/>
        <end position="36"/>
    </location>
</feature>
<dbReference type="GO" id="GO:0016987">
    <property type="term" value="F:sigma factor activity"/>
    <property type="evidence" value="ECO:0007669"/>
    <property type="project" value="UniProtKB-UniRule"/>
</dbReference>
<dbReference type="PROSITE" id="PS00715">
    <property type="entry name" value="SIGMA70_1"/>
    <property type="match status" value="1"/>
</dbReference>
<feature type="short sequence motif" description="Interaction with polymerase core subunit RpoC" evidence="6">
    <location>
        <begin position="506"/>
        <end position="509"/>
    </location>
</feature>
<feature type="region of interest" description="Sigma-70 factor domain-2" evidence="6">
    <location>
        <begin position="482"/>
        <end position="552"/>
    </location>
</feature>
<dbReference type="InterPro" id="IPR013325">
    <property type="entry name" value="RNA_pol_sigma_r2"/>
</dbReference>
<dbReference type="InterPro" id="IPR013324">
    <property type="entry name" value="RNA_pol_sigma_r3/r4-like"/>
</dbReference>
<evidence type="ECO:0000256" key="3">
    <source>
        <dbReference type="ARBA" id="ARBA00023082"/>
    </source>
</evidence>
<dbReference type="InterPro" id="IPR050239">
    <property type="entry name" value="Sigma-70_RNA_pol_init_factors"/>
</dbReference>
<dbReference type="HAMAP" id="MF_00963">
    <property type="entry name" value="Sigma70_RpoD_SigA"/>
    <property type="match status" value="1"/>
</dbReference>
<feature type="compositionally biased region" description="Basic and acidic residues" evidence="7">
    <location>
        <begin position="9"/>
        <end position="28"/>
    </location>
</feature>
<feature type="compositionally biased region" description="Low complexity" evidence="7">
    <location>
        <begin position="220"/>
        <end position="246"/>
    </location>
</feature>
<feature type="domain" description="RNA polymerase sigma-70" evidence="9">
    <location>
        <begin position="675"/>
        <end position="701"/>
    </location>
</feature>
<feature type="domain" description="RNA polymerase sigma-70" evidence="8">
    <location>
        <begin position="506"/>
        <end position="519"/>
    </location>
</feature>
<sequence>MATKAKTLQAKDKEKDDKAADAPEKDSQDAPSPLLDLSDAAVKKMIKQAKKRGFVTFDQLNEVLPSDQTSPEQIEDIMSMLSDMGINVTEADDSEGEEEKDEAEDETDNELVEVTQKAVTEVKKSEPGERTDDPVRMYLREMGTVELLSREGEIAIAKRIEAGREAMIAGLCESPLTFQAIIIWRDELNEGKIFLRDIIDLEATYAGPDAKGGMNNAMIAGPNGENGEAPAEGQAAATGAPAHVAPPAAPPSPTPFRAAQPAPGGQAGEEKDPGEAAAEADMDEDDEFENQMSLAAIEAELKPKVVEIFDKIAESYKKLRKLQEQDIQNQLESTSHGPSLSPHQERKYRKLKDEIIVEVKSLRLNQARIDSLVEQLYDINKRLVSHEGRLMRLADSHGVAREDFLRNYTGSELDPRWLNRVSKLSAKGWKNFVHHEKDRIKDLRHEVHQLAALTGLEIIEFRKIVHSVQKGEREARQAKKEMVEANLRLVISIAKKYTNRGLQFLDLIQEGNIGLMKAVDKFEYRRGYKFSTYATWWIRQAITRSIADQARTIRIPVHMIETINKIVRTSRQMLNEIGREPTPEELAEKLGMPLEKVRKVLKIAKEPLSLETPVGDEEDSHLGDFIEDKNAILPIDAAIQSNLRETTTRVLASLTPREERVLRMRFGIGMNTDHTLEEVGQQFSVTRERIRQIEAKALRKLKHPSRSRKLRSFLDN</sequence>
<feature type="region of interest" description="Disordered" evidence="7">
    <location>
        <begin position="327"/>
        <end position="346"/>
    </location>
</feature>
<dbReference type="InterPro" id="IPR012760">
    <property type="entry name" value="RNA_pol_sigma_RpoD_C"/>
</dbReference>
<dbReference type="PANTHER" id="PTHR30603">
    <property type="entry name" value="RNA POLYMERASE SIGMA FACTOR RPO"/>
    <property type="match status" value="1"/>
</dbReference>
<dbReference type="InterPro" id="IPR009042">
    <property type="entry name" value="RNA_pol_sigma70_r1_2"/>
</dbReference>
<dbReference type="NCBIfam" id="TIGR02937">
    <property type="entry name" value="sigma70-ECF"/>
    <property type="match status" value="1"/>
</dbReference>
<feature type="region of interest" description="Disordered" evidence="7">
    <location>
        <begin position="210"/>
        <end position="286"/>
    </location>
</feature>
<proteinExistence type="inferred from homology"/>
<organism evidence="10 11">
    <name type="scientific">Bradyrhizobium stylosanthis</name>
    <dbReference type="NCBI Taxonomy" id="1803665"/>
    <lineage>
        <taxon>Bacteria</taxon>
        <taxon>Pseudomonadati</taxon>
        <taxon>Pseudomonadota</taxon>
        <taxon>Alphaproteobacteria</taxon>
        <taxon>Hyphomicrobiales</taxon>
        <taxon>Nitrobacteraceae</taxon>
        <taxon>Bradyrhizobium</taxon>
    </lineage>
</organism>
<keyword evidence="3 6" id="KW-0731">Sigma factor</keyword>
<evidence type="ECO:0000259" key="8">
    <source>
        <dbReference type="PROSITE" id="PS00715"/>
    </source>
</evidence>
<feature type="region of interest" description="Sigma-70 factor domain-3" evidence="6">
    <location>
        <begin position="561"/>
        <end position="637"/>
    </location>
</feature>
<evidence type="ECO:0000256" key="6">
    <source>
        <dbReference type="HAMAP-Rule" id="MF_00963"/>
    </source>
</evidence>
<dbReference type="FunFam" id="1.10.601.10:FF:000001">
    <property type="entry name" value="RNA polymerase sigma factor SigA"/>
    <property type="match status" value="1"/>
</dbReference>
<dbReference type="Gene3D" id="1.10.10.10">
    <property type="entry name" value="Winged helix-like DNA-binding domain superfamily/Winged helix DNA-binding domain"/>
    <property type="match status" value="2"/>
</dbReference>
<dbReference type="NCBIfam" id="TIGR02393">
    <property type="entry name" value="RpoD_Cterm"/>
    <property type="match status" value="1"/>
</dbReference>
<dbReference type="PANTHER" id="PTHR30603:SF60">
    <property type="entry name" value="RNA POLYMERASE SIGMA FACTOR RPOD"/>
    <property type="match status" value="1"/>
</dbReference>
<dbReference type="SUPFAM" id="SSF88659">
    <property type="entry name" value="Sigma3 and sigma4 domains of RNA polymerase sigma factors"/>
    <property type="match status" value="2"/>
</dbReference>
<comment type="function">
    <text evidence="6">Sigma factors are initiation factors that promote the attachment of RNA polymerase to specific initiation sites and are then released. This sigma factor is the primary sigma factor during exponential growth.</text>
</comment>
<dbReference type="InterPro" id="IPR014284">
    <property type="entry name" value="RNA_pol_sigma-70_dom"/>
</dbReference>
<dbReference type="Pfam" id="PF04539">
    <property type="entry name" value="Sigma70_r3"/>
    <property type="match status" value="1"/>
</dbReference>
<dbReference type="Gene3D" id="1.10.601.10">
    <property type="entry name" value="RNA Polymerase Primary Sigma Factor"/>
    <property type="match status" value="2"/>
</dbReference>
<dbReference type="AlphaFoldDB" id="A0A560D2I7"/>
<dbReference type="InterPro" id="IPR007624">
    <property type="entry name" value="RNA_pol_sigma70_r3"/>
</dbReference>
<dbReference type="InterPro" id="IPR000943">
    <property type="entry name" value="RNA_pol_sigma70"/>
</dbReference>
<comment type="subunit">
    <text evidence="6">Interacts transiently with the RNA polymerase catalytic core.</text>
</comment>
<dbReference type="CDD" id="cd06171">
    <property type="entry name" value="Sigma70_r4"/>
    <property type="match status" value="1"/>
</dbReference>
<feature type="region of interest" description="Sigma-70 factor domain-4" evidence="6">
    <location>
        <begin position="650"/>
        <end position="703"/>
    </location>
</feature>
<dbReference type="InterPro" id="IPR007127">
    <property type="entry name" value="RNA_pol_sigma_70_r1_1"/>
</dbReference>
<dbReference type="GO" id="GO:0005737">
    <property type="term" value="C:cytoplasm"/>
    <property type="evidence" value="ECO:0007669"/>
    <property type="project" value="UniProtKB-SubCell"/>
</dbReference>
<dbReference type="InterPro" id="IPR042189">
    <property type="entry name" value="RNA_pol_sigma_70_r1_1_sf"/>
</dbReference>
<dbReference type="PROSITE" id="PS00716">
    <property type="entry name" value="SIGMA70_2"/>
    <property type="match status" value="1"/>
</dbReference>
<protein>
    <recommendedName>
        <fullName evidence="6">RNA polymerase sigma factor RpoD</fullName>
    </recommendedName>
    <alternativeName>
        <fullName evidence="6">Sigma-70</fullName>
    </alternativeName>
</protein>
<dbReference type="Pfam" id="PF04542">
    <property type="entry name" value="Sigma70_r2"/>
    <property type="match status" value="1"/>
</dbReference>
<evidence type="ECO:0000256" key="7">
    <source>
        <dbReference type="SAM" id="MobiDB-lite"/>
    </source>
</evidence>
<evidence type="ECO:0000313" key="11">
    <source>
        <dbReference type="Proteomes" id="UP000319949"/>
    </source>
</evidence>
<evidence type="ECO:0000256" key="2">
    <source>
        <dbReference type="ARBA" id="ARBA00023015"/>
    </source>
</evidence>
<evidence type="ECO:0000313" key="10">
    <source>
        <dbReference type="EMBL" id="TWA91305.1"/>
    </source>
</evidence>
<dbReference type="Proteomes" id="UP000319949">
    <property type="component" value="Unassembled WGS sequence"/>
</dbReference>
<evidence type="ECO:0000256" key="1">
    <source>
        <dbReference type="ARBA" id="ARBA00022490"/>
    </source>
</evidence>
<comment type="subcellular location">
    <subcellularLocation>
        <location evidence="6">Cytoplasm</location>
    </subcellularLocation>
</comment>
<dbReference type="STRING" id="1803665.GCA_001641335_04169"/>
<dbReference type="Pfam" id="PF04545">
    <property type="entry name" value="Sigma70_r4"/>
    <property type="match status" value="1"/>
</dbReference>
<dbReference type="Pfam" id="PF04546">
    <property type="entry name" value="Sigma70_ner"/>
    <property type="match status" value="1"/>
</dbReference>
<dbReference type="RefSeq" id="WP_145669484.1">
    <property type="nucleotide sequence ID" value="NZ_VITK01000013.1"/>
</dbReference>
<comment type="caution">
    <text evidence="10">The sequence shown here is derived from an EMBL/GenBank/DDBJ whole genome shotgun (WGS) entry which is preliminary data.</text>
</comment>
<comment type="similarity">
    <text evidence="6">Belongs to the sigma-70 factor family. RpoD/SigA subfamily.</text>
</comment>
<dbReference type="FunFam" id="1.10.10.10:FF:000004">
    <property type="entry name" value="RNA polymerase sigma factor SigA"/>
    <property type="match status" value="1"/>
</dbReference>
<keyword evidence="5 6" id="KW-0804">Transcription</keyword>
<dbReference type="PRINTS" id="PR00046">
    <property type="entry name" value="SIGMA70FCT"/>
</dbReference>
<feature type="compositionally biased region" description="Polar residues" evidence="7">
    <location>
        <begin position="327"/>
        <end position="342"/>
    </location>
</feature>
<dbReference type="InterPro" id="IPR036388">
    <property type="entry name" value="WH-like_DNA-bd_sf"/>
</dbReference>
<feature type="DNA-binding region" description="H-T-H motif" evidence="6">
    <location>
        <begin position="676"/>
        <end position="695"/>
    </location>
</feature>
<keyword evidence="1 6" id="KW-0963">Cytoplasm</keyword>
<dbReference type="EMBL" id="VITK01000013">
    <property type="protein sequence ID" value="TWA91305.1"/>
    <property type="molecule type" value="Genomic_DNA"/>
</dbReference>
<dbReference type="SUPFAM" id="SSF88946">
    <property type="entry name" value="Sigma2 domain of RNA polymerase sigma factors"/>
    <property type="match status" value="1"/>
</dbReference>
<reference evidence="10 11" key="1">
    <citation type="submission" date="2019-06" db="EMBL/GenBank/DDBJ databases">
        <title>Genomic Encyclopedia of Type Strains, Phase IV (KMG-V): Genome sequencing to study the core and pangenomes of soil and plant-associated prokaryotes.</title>
        <authorList>
            <person name="Whitman W."/>
        </authorList>
    </citation>
    <scope>NUCLEOTIDE SEQUENCE [LARGE SCALE GENOMIC DNA]</scope>
    <source>
        <strain evidence="10 11">BR 510</strain>
    </source>
</reference>